<name>A0A5C7EJG4_9PROT</name>
<sequence length="443" mass="46401">MRRSRHAWLSPRLWVRRILFWIGALAVGAAAIVFAVGADHANDLFRRLVQSSPYLPLAVCPVVLALCAWITRRFFAGSQGSGIPQTIAALQMQEQAARDRVLSLRIAAGKILLTILSLAGGASVGREGPTVQIGASIMHGLGRMVRFPRRELQQGLILAGGAAGVAAAFNTPLAGVVFAIEEMSRSFESRTSGTVLTAVIVAGILSLAVLGNYTYFGRTAAYLDLDQGWIAVLLCGAVGGLAGGIFSRLLIASSRGLPGRLGALRREKPILFAAGCGLVLAVIGIVSGATTYGTGYAEAKRILEGTENLPAVYGVLKMLATLVSYVSGIPGGIFAPSLAVGAGLGLNLSELMPYAPPGAVVLMGMVAYFAGVVQAPITAFVIVLEMTGNNAMVLPLMTASLIATGTSRVVCPKPLYKALAEEFLQRAERSPGIQRGARQRELF</sequence>
<evidence type="ECO:0000256" key="9">
    <source>
        <dbReference type="ARBA" id="ARBA00023303"/>
    </source>
</evidence>
<evidence type="ECO:0000256" key="5">
    <source>
        <dbReference type="ARBA" id="ARBA00023065"/>
    </source>
</evidence>
<keyword evidence="7" id="KW-0869">Chloride channel</keyword>
<keyword evidence="5" id="KW-0406">Ion transport</keyword>
<accession>A0A5C7EJG4</accession>
<feature type="transmembrane region" description="Helical" evidence="10">
    <location>
        <begin position="270"/>
        <end position="292"/>
    </location>
</feature>
<evidence type="ECO:0000256" key="6">
    <source>
        <dbReference type="ARBA" id="ARBA00023136"/>
    </source>
</evidence>
<feature type="transmembrane region" description="Helical" evidence="10">
    <location>
        <begin position="360"/>
        <end position="384"/>
    </location>
</feature>
<dbReference type="Gene3D" id="1.10.3080.10">
    <property type="entry name" value="Clc chloride channel"/>
    <property type="match status" value="1"/>
</dbReference>
<evidence type="ECO:0000256" key="7">
    <source>
        <dbReference type="ARBA" id="ARBA00023173"/>
    </source>
</evidence>
<feature type="transmembrane region" description="Helical" evidence="10">
    <location>
        <begin position="228"/>
        <end position="250"/>
    </location>
</feature>
<dbReference type="GO" id="GO:0005254">
    <property type="term" value="F:chloride channel activity"/>
    <property type="evidence" value="ECO:0007669"/>
    <property type="project" value="UniProtKB-KW"/>
</dbReference>
<dbReference type="AlphaFoldDB" id="A0A5C7EJG4"/>
<evidence type="ECO:0000256" key="3">
    <source>
        <dbReference type="ARBA" id="ARBA00022692"/>
    </source>
</evidence>
<feature type="transmembrane region" description="Helical" evidence="10">
    <location>
        <begin position="156"/>
        <end position="180"/>
    </location>
</feature>
<organism evidence="11 12">
    <name type="scientific">Pelomicrobium methylotrophicum</name>
    <dbReference type="NCBI Taxonomy" id="2602750"/>
    <lineage>
        <taxon>Bacteria</taxon>
        <taxon>Pseudomonadati</taxon>
        <taxon>Pseudomonadota</taxon>
        <taxon>Hydrogenophilia</taxon>
        <taxon>Hydrogenophilia incertae sedis</taxon>
        <taxon>Pelomicrobium</taxon>
    </lineage>
</organism>
<comment type="subcellular location">
    <subcellularLocation>
        <location evidence="1">Membrane</location>
        <topology evidence="1">Multi-pass membrane protein</topology>
    </subcellularLocation>
</comment>
<keyword evidence="12" id="KW-1185">Reference proteome</keyword>
<feature type="transmembrane region" description="Helical" evidence="10">
    <location>
        <begin position="53"/>
        <end position="71"/>
    </location>
</feature>
<keyword evidence="3 10" id="KW-0812">Transmembrane</keyword>
<reference evidence="11 12" key="1">
    <citation type="submission" date="2019-08" db="EMBL/GenBank/DDBJ databases">
        <title>Pelomicrobium methylotrophicum gen. nov., sp. nov. a moderately thermophilic, facultatively anaerobic, lithoautotrophic and methylotrophic bacterium isolated from a terrestrial mud volcano.</title>
        <authorList>
            <person name="Slobodkina G.B."/>
            <person name="Merkel A.Y."/>
            <person name="Slobodkin A.I."/>
        </authorList>
    </citation>
    <scope>NUCLEOTIDE SEQUENCE [LARGE SCALE GENOMIC DNA]</scope>
    <source>
        <strain evidence="11 12">SM250</strain>
    </source>
</reference>
<dbReference type="EMBL" id="VPFL01000017">
    <property type="protein sequence ID" value="TXF11109.1"/>
    <property type="molecule type" value="Genomic_DNA"/>
</dbReference>
<protein>
    <submittedName>
        <fullName evidence="11">Chloride channel protein</fullName>
    </submittedName>
</protein>
<dbReference type="InterPro" id="IPR014743">
    <property type="entry name" value="Cl-channel_core"/>
</dbReference>
<dbReference type="InterPro" id="IPR050368">
    <property type="entry name" value="ClC-type_chloride_channel"/>
</dbReference>
<gene>
    <name evidence="11" type="ORF">FR698_12065</name>
</gene>
<evidence type="ECO:0000256" key="8">
    <source>
        <dbReference type="ARBA" id="ARBA00023214"/>
    </source>
</evidence>
<evidence type="ECO:0000256" key="1">
    <source>
        <dbReference type="ARBA" id="ARBA00004141"/>
    </source>
</evidence>
<feature type="transmembrane region" description="Helical" evidence="10">
    <location>
        <begin position="322"/>
        <end position="348"/>
    </location>
</feature>
<proteinExistence type="predicted"/>
<comment type="caution">
    <text evidence="11">The sequence shown here is derived from an EMBL/GenBank/DDBJ whole genome shotgun (WGS) entry which is preliminary data.</text>
</comment>
<dbReference type="GO" id="GO:0034707">
    <property type="term" value="C:chloride channel complex"/>
    <property type="evidence" value="ECO:0007669"/>
    <property type="project" value="UniProtKB-KW"/>
</dbReference>
<evidence type="ECO:0000313" key="12">
    <source>
        <dbReference type="Proteomes" id="UP000321201"/>
    </source>
</evidence>
<keyword evidence="9" id="KW-0407">Ion channel</keyword>
<feature type="transmembrane region" description="Helical" evidence="10">
    <location>
        <begin position="192"/>
        <end position="216"/>
    </location>
</feature>
<evidence type="ECO:0000313" key="11">
    <source>
        <dbReference type="EMBL" id="TXF11109.1"/>
    </source>
</evidence>
<dbReference type="CDD" id="cd01034">
    <property type="entry name" value="EriC_like"/>
    <property type="match status" value="1"/>
</dbReference>
<dbReference type="PRINTS" id="PR00762">
    <property type="entry name" value="CLCHANNEL"/>
</dbReference>
<dbReference type="SUPFAM" id="SSF81340">
    <property type="entry name" value="Clc chloride channel"/>
    <property type="match status" value="1"/>
</dbReference>
<dbReference type="Pfam" id="PF00654">
    <property type="entry name" value="Voltage_CLC"/>
    <property type="match status" value="1"/>
</dbReference>
<dbReference type="InterPro" id="IPR001807">
    <property type="entry name" value="ClC"/>
</dbReference>
<evidence type="ECO:0000256" key="4">
    <source>
        <dbReference type="ARBA" id="ARBA00022989"/>
    </source>
</evidence>
<evidence type="ECO:0000256" key="10">
    <source>
        <dbReference type="SAM" id="Phobius"/>
    </source>
</evidence>
<dbReference type="InParanoid" id="A0A5C7EJG4"/>
<dbReference type="Proteomes" id="UP000321201">
    <property type="component" value="Unassembled WGS sequence"/>
</dbReference>
<keyword evidence="4 10" id="KW-1133">Transmembrane helix</keyword>
<keyword evidence="6 10" id="KW-0472">Membrane</keyword>
<dbReference type="OrthoDB" id="9767361at2"/>
<dbReference type="PANTHER" id="PTHR43427:SF6">
    <property type="entry name" value="CHLORIDE CHANNEL PROTEIN CLC-E"/>
    <property type="match status" value="1"/>
</dbReference>
<dbReference type="PANTHER" id="PTHR43427">
    <property type="entry name" value="CHLORIDE CHANNEL PROTEIN CLC-E"/>
    <property type="match status" value="1"/>
</dbReference>
<dbReference type="FunCoup" id="A0A5C7EJG4">
    <property type="interactions" value="138"/>
</dbReference>
<keyword evidence="8" id="KW-0868">Chloride</keyword>
<keyword evidence="2" id="KW-0813">Transport</keyword>
<evidence type="ECO:0000256" key="2">
    <source>
        <dbReference type="ARBA" id="ARBA00022448"/>
    </source>
</evidence>